<dbReference type="PANTHER" id="PTHR30093">
    <property type="entry name" value="GENERAL SECRETION PATHWAY PROTEIN G"/>
    <property type="match status" value="1"/>
</dbReference>
<dbReference type="PANTHER" id="PTHR30093:SF47">
    <property type="entry name" value="TYPE IV PILUS NON-CORE MINOR PILIN PILE"/>
    <property type="match status" value="1"/>
</dbReference>
<keyword evidence="2" id="KW-0812">Transmembrane</keyword>
<proteinExistence type="predicted"/>
<evidence type="ECO:0000313" key="4">
    <source>
        <dbReference type="Proteomes" id="UP000178943"/>
    </source>
</evidence>
<dbReference type="InterPro" id="IPR012902">
    <property type="entry name" value="N_methyl_site"/>
</dbReference>
<keyword evidence="1" id="KW-0488">Methylation</keyword>
<dbReference type="SUPFAM" id="SSF54523">
    <property type="entry name" value="Pili subunits"/>
    <property type="match status" value="1"/>
</dbReference>
<feature type="transmembrane region" description="Helical" evidence="2">
    <location>
        <begin position="7"/>
        <end position="28"/>
    </location>
</feature>
<name>A0A1F5VTQ4_9BACT</name>
<dbReference type="EMBL" id="MFGW01000079">
    <property type="protein sequence ID" value="OGF66872.1"/>
    <property type="molecule type" value="Genomic_DNA"/>
</dbReference>
<reference evidence="3 4" key="1">
    <citation type="journal article" date="2016" name="Nat. Commun.">
        <title>Thousands of microbial genomes shed light on interconnected biogeochemical processes in an aquifer system.</title>
        <authorList>
            <person name="Anantharaman K."/>
            <person name="Brown C.T."/>
            <person name="Hug L.A."/>
            <person name="Sharon I."/>
            <person name="Castelle C.J."/>
            <person name="Probst A.J."/>
            <person name="Thomas B.C."/>
            <person name="Singh A."/>
            <person name="Wilkins M.J."/>
            <person name="Karaoz U."/>
            <person name="Brodie E.L."/>
            <person name="Williams K.H."/>
            <person name="Hubbard S.S."/>
            <person name="Banfield J.F."/>
        </authorList>
    </citation>
    <scope>NUCLEOTIDE SEQUENCE [LARGE SCALE GENOMIC DNA]</scope>
</reference>
<evidence type="ECO:0000256" key="1">
    <source>
        <dbReference type="ARBA" id="ARBA00022481"/>
    </source>
</evidence>
<dbReference type="InterPro" id="IPR045584">
    <property type="entry name" value="Pilin-like"/>
</dbReference>
<dbReference type="Pfam" id="PF07963">
    <property type="entry name" value="N_methyl"/>
    <property type="match status" value="1"/>
</dbReference>
<gene>
    <name evidence="3" type="ORF">A2Y62_01345</name>
</gene>
<comment type="caution">
    <text evidence="3">The sequence shown here is derived from an EMBL/GenBank/DDBJ whole genome shotgun (WGS) entry which is preliminary data.</text>
</comment>
<dbReference type="PRINTS" id="PR00813">
    <property type="entry name" value="BCTERIALGSPG"/>
</dbReference>
<dbReference type="Proteomes" id="UP000178943">
    <property type="component" value="Unassembled WGS sequence"/>
</dbReference>
<dbReference type="PROSITE" id="PS00409">
    <property type="entry name" value="PROKAR_NTER_METHYL"/>
    <property type="match status" value="1"/>
</dbReference>
<keyword evidence="2" id="KW-0472">Membrane</keyword>
<dbReference type="Gene3D" id="3.30.700.10">
    <property type="entry name" value="Glycoprotein, Type 4 Pilin"/>
    <property type="match status" value="1"/>
</dbReference>
<sequence length="131" mass="14633">MNGKQKGFTLLELLVVMAIISILVSIGLPQYKNAQRKAKEAVLKENLFRMRDVIDQYHADKGYYPESLETLTDDGYLRSVPVDPVTKTSTSWIIVFEEDVSDRDPNIPIGVYDVKSGASGTSIDGIPYSEF</sequence>
<dbReference type="GO" id="GO:0015628">
    <property type="term" value="P:protein secretion by the type II secretion system"/>
    <property type="evidence" value="ECO:0007669"/>
    <property type="project" value="InterPro"/>
</dbReference>
<keyword evidence="2" id="KW-1133">Transmembrane helix</keyword>
<dbReference type="STRING" id="1817863.A2Y62_01345"/>
<dbReference type="GO" id="GO:0015627">
    <property type="term" value="C:type II protein secretion system complex"/>
    <property type="evidence" value="ECO:0007669"/>
    <property type="project" value="InterPro"/>
</dbReference>
<evidence type="ECO:0008006" key="5">
    <source>
        <dbReference type="Google" id="ProtNLM"/>
    </source>
</evidence>
<evidence type="ECO:0000256" key="2">
    <source>
        <dbReference type="SAM" id="Phobius"/>
    </source>
</evidence>
<dbReference type="InterPro" id="IPR000983">
    <property type="entry name" value="Bac_GSPG_pilin"/>
</dbReference>
<dbReference type="AlphaFoldDB" id="A0A1F5VTQ4"/>
<dbReference type="NCBIfam" id="TIGR02532">
    <property type="entry name" value="IV_pilin_GFxxxE"/>
    <property type="match status" value="1"/>
</dbReference>
<accession>A0A1F5VTQ4</accession>
<evidence type="ECO:0000313" key="3">
    <source>
        <dbReference type="EMBL" id="OGF66872.1"/>
    </source>
</evidence>
<protein>
    <recommendedName>
        <fullName evidence="5">Type II secretion system protein GspG C-terminal domain-containing protein</fullName>
    </recommendedName>
</protein>
<organism evidence="3 4">
    <name type="scientific">Candidatus Fischerbacteria bacterium RBG_13_37_8</name>
    <dbReference type="NCBI Taxonomy" id="1817863"/>
    <lineage>
        <taxon>Bacteria</taxon>
        <taxon>Candidatus Fischeribacteriota</taxon>
    </lineage>
</organism>